<name>A0A0G2APG7_9BACT</name>
<dbReference type="PANTHER" id="PTHR12526">
    <property type="entry name" value="GLYCOSYLTRANSFERASE"/>
    <property type="match status" value="1"/>
</dbReference>
<dbReference type="SUPFAM" id="SSF53756">
    <property type="entry name" value="UDP-Glycosyltransferase/glycogen phosphorylase"/>
    <property type="match status" value="1"/>
</dbReference>
<evidence type="ECO:0000313" key="3">
    <source>
        <dbReference type="EMBL" id="KKW34609.1"/>
    </source>
</evidence>
<reference evidence="3 4" key="1">
    <citation type="journal article" date="2015" name="Nature">
        <title>rRNA introns, odd ribosomes, and small enigmatic genomes across a large radiation of phyla.</title>
        <authorList>
            <person name="Brown C.T."/>
            <person name="Hug L.A."/>
            <person name="Thomas B.C."/>
            <person name="Sharon I."/>
            <person name="Castelle C.J."/>
            <person name="Singh A."/>
            <person name="Wilkins M.J."/>
            <person name="Williams K.H."/>
            <person name="Banfield J.F."/>
        </authorList>
    </citation>
    <scope>NUCLEOTIDE SEQUENCE [LARGE SCALE GENOMIC DNA]</scope>
</reference>
<dbReference type="Pfam" id="PF13439">
    <property type="entry name" value="Glyco_transf_4"/>
    <property type="match status" value="1"/>
</dbReference>
<feature type="domain" description="Glycosyl transferase family 1" evidence="1">
    <location>
        <begin position="194"/>
        <end position="346"/>
    </location>
</feature>
<dbReference type="InterPro" id="IPR023881">
    <property type="entry name" value="Thiol_BshA"/>
</dbReference>
<dbReference type="Pfam" id="PF00534">
    <property type="entry name" value="Glycos_transf_1"/>
    <property type="match status" value="1"/>
</dbReference>
<dbReference type="InterPro" id="IPR001296">
    <property type="entry name" value="Glyco_trans_1"/>
</dbReference>
<comment type="caution">
    <text evidence="3">The sequence shown here is derived from an EMBL/GenBank/DDBJ whole genome shotgun (WGS) entry which is preliminary data.</text>
</comment>
<dbReference type="Proteomes" id="UP000033865">
    <property type="component" value="Unassembled WGS sequence"/>
</dbReference>
<dbReference type="AlphaFoldDB" id="A0A0G2APG7"/>
<gene>
    <name evidence="3" type="ORF">UY82_C0065G0002</name>
</gene>
<evidence type="ECO:0000313" key="4">
    <source>
        <dbReference type="Proteomes" id="UP000033865"/>
    </source>
</evidence>
<organism evidence="3 4">
    <name type="scientific">Candidatus Uhrbacteria bacterium GW2011_GWC2_53_7</name>
    <dbReference type="NCBI Taxonomy" id="1618986"/>
    <lineage>
        <taxon>Bacteria</taxon>
        <taxon>Candidatus Uhriibacteriota</taxon>
    </lineage>
</organism>
<sequence>MGQKSMKKLRIGITCYPTIGGSGIVATELGAELARRGHEVHFISYDPPFRLDLKQKGIFFHQVGLNEYRLFKYPDYTLPLAVKMFEVSVRHRLDILHVHYAVPHATAALLARKIAGKKASARPRVVTTLHGTDITLVGNDPKLYPIVKYSIEQSCGVTAVSRDLRAITQKEFKLKKHIEVIYNFYTPRRPRMRRDTMRKKLGIRTDDFMLIHLSNLRPVKRIPDLLRILARLKSHPSIKLLLLAGAPFKEFLPLVQRLNVGKQLVMRENVRDIENYIPAADAGIFTSEDESFGMGMLETMSYGVPEVARDGITGYLYRVGDLKGFADGVMRLARDRALKDRLGTQAAVRARTWFSADAVVGEYERYYYRVLKNC</sequence>
<dbReference type="Gene3D" id="3.40.50.2000">
    <property type="entry name" value="Glycogen Phosphorylase B"/>
    <property type="match status" value="2"/>
</dbReference>
<dbReference type="EMBL" id="LCRN01000065">
    <property type="protein sequence ID" value="KKW34609.1"/>
    <property type="molecule type" value="Genomic_DNA"/>
</dbReference>
<dbReference type="InterPro" id="IPR028098">
    <property type="entry name" value="Glyco_trans_4-like_N"/>
</dbReference>
<keyword evidence="3" id="KW-0808">Transferase</keyword>
<evidence type="ECO:0000259" key="2">
    <source>
        <dbReference type="Pfam" id="PF13439"/>
    </source>
</evidence>
<evidence type="ECO:0000259" key="1">
    <source>
        <dbReference type="Pfam" id="PF00534"/>
    </source>
</evidence>
<proteinExistence type="predicted"/>
<feature type="domain" description="Glycosyltransferase subfamily 4-like N-terminal" evidence="2">
    <location>
        <begin position="19"/>
        <end position="185"/>
    </location>
</feature>
<dbReference type="GO" id="GO:0071793">
    <property type="term" value="P:bacillithiol biosynthetic process"/>
    <property type="evidence" value="ECO:0007669"/>
    <property type="project" value="InterPro"/>
</dbReference>
<dbReference type="GO" id="GO:0016757">
    <property type="term" value="F:glycosyltransferase activity"/>
    <property type="evidence" value="ECO:0007669"/>
    <property type="project" value="InterPro"/>
</dbReference>
<dbReference type="NCBIfam" id="TIGR03999">
    <property type="entry name" value="thiol_BshA"/>
    <property type="match status" value="1"/>
</dbReference>
<dbReference type="PANTHER" id="PTHR12526:SF599">
    <property type="entry name" value="N-ACETYL-ALPHA-D-GLUCOSAMINYL L-MALATE SYNTHASE"/>
    <property type="match status" value="1"/>
</dbReference>
<protein>
    <submittedName>
        <fullName evidence="3">Glycosyl transferase group 1</fullName>
    </submittedName>
</protein>
<accession>A0A0G2APG7</accession>